<sequence>MTPWATTSNNFEDGSCGVSCNADYVQFLPMPVVPKNCNERLMKPDKRVITNDFTTRVYVSPPSVDYDCNEVFTMDIYDKFENISEKSKIISRIGMSRIELTDKSEMASSTVSGQMPMYRFGNYFYH</sequence>
<dbReference type="WBParaSite" id="RSKR_0000967950.1">
    <property type="protein sequence ID" value="RSKR_0000967950.1"/>
    <property type="gene ID" value="RSKR_0000967950"/>
</dbReference>
<name>A0AC35UBT3_9BILA</name>
<organism evidence="1 2">
    <name type="scientific">Rhabditophanes sp. KR3021</name>
    <dbReference type="NCBI Taxonomy" id="114890"/>
    <lineage>
        <taxon>Eukaryota</taxon>
        <taxon>Metazoa</taxon>
        <taxon>Ecdysozoa</taxon>
        <taxon>Nematoda</taxon>
        <taxon>Chromadorea</taxon>
        <taxon>Rhabditida</taxon>
        <taxon>Tylenchina</taxon>
        <taxon>Panagrolaimomorpha</taxon>
        <taxon>Strongyloidoidea</taxon>
        <taxon>Alloionematidae</taxon>
        <taxon>Rhabditophanes</taxon>
    </lineage>
</organism>
<evidence type="ECO:0000313" key="1">
    <source>
        <dbReference type="Proteomes" id="UP000095286"/>
    </source>
</evidence>
<reference evidence="2" key="1">
    <citation type="submission" date="2016-11" db="UniProtKB">
        <authorList>
            <consortium name="WormBaseParasite"/>
        </authorList>
    </citation>
    <scope>IDENTIFICATION</scope>
    <source>
        <strain evidence="2">KR3021</strain>
    </source>
</reference>
<dbReference type="Proteomes" id="UP000095286">
    <property type="component" value="Unplaced"/>
</dbReference>
<proteinExistence type="predicted"/>
<accession>A0AC35UBT3</accession>
<protein>
    <submittedName>
        <fullName evidence="2">CUB domain-containing protein</fullName>
    </submittedName>
</protein>
<evidence type="ECO:0000313" key="2">
    <source>
        <dbReference type="WBParaSite" id="RSKR_0000967950.1"/>
    </source>
</evidence>